<reference evidence="2 3" key="1">
    <citation type="submission" date="2014-12" db="EMBL/GenBank/DDBJ databases">
        <title>Genome sequencing of Alteromonas marina AD001.</title>
        <authorList>
            <person name="Adrian T.G.S."/>
            <person name="Chan K.G."/>
        </authorList>
    </citation>
    <scope>NUCLEOTIDE SEQUENCE [LARGE SCALE GENOMIC DNA]</scope>
    <source>
        <strain evidence="2 3">AD001</strain>
    </source>
</reference>
<proteinExistence type="predicted"/>
<name>A0A0B3XK18_9ALTE</name>
<protein>
    <submittedName>
        <fullName evidence="2">Quinone oxidoreductase</fullName>
    </submittedName>
</protein>
<feature type="domain" description="NmrA-like" evidence="1">
    <location>
        <begin position="2"/>
        <end position="251"/>
    </location>
</feature>
<dbReference type="OrthoDB" id="5510591at2"/>
<evidence type="ECO:0000313" key="2">
    <source>
        <dbReference type="EMBL" id="KHT44370.1"/>
    </source>
</evidence>
<gene>
    <name evidence="2" type="ORF">RJ41_15920</name>
</gene>
<dbReference type="SUPFAM" id="SSF51735">
    <property type="entry name" value="NAD(P)-binding Rossmann-fold domains"/>
    <property type="match status" value="1"/>
</dbReference>
<dbReference type="InterPro" id="IPR036291">
    <property type="entry name" value="NAD(P)-bd_dom_sf"/>
</dbReference>
<dbReference type="Gene3D" id="3.40.50.720">
    <property type="entry name" value="NAD(P)-binding Rossmann-like Domain"/>
    <property type="match status" value="1"/>
</dbReference>
<dbReference type="Proteomes" id="UP000031197">
    <property type="component" value="Unassembled WGS sequence"/>
</dbReference>
<dbReference type="InterPro" id="IPR052718">
    <property type="entry name" value="NmrA-type_oxidoreductase"/>
</dbReference>
<sequence length="285" mass="30456">MIAVTGANGQLGQKVIQTLLNTEKANTIVALVRNPDNAHALKQLGVAVRQADYNNPETLKSAFEGVEKLLLISGTEFGKRFEQHKAVIDAAMAQNVSLIAYTSLLKADTSPLLLAQEHKQTEAYFKNVSAPFVFLRNGWYTENYTDNVDSVLQMGAVAGAAKQGVLSTASRQDYADAAVAVLLSSQNQTGKIYELAGDTGFTLMEYASTLSEITGEDIGFLDMDESAYREALIKAGLPEGMAAALADSEHYAASGWLQDNSGTLSSLLGRPTATLRATLAAKKKS</sequence>
<dbReference type="InterPro" id="IPR008030">
    <property type="entry name" value="NmrA-like"/>
</dbReference>
<dbReference type="EMBL" id="JWLW01000066">
    <property type="protein sequence ID" value="KHT44370.1"/>
    <property type="molecule type" value="Genomic_DNA"/>
</dbReference>
<dbReference type="AlphaFoldDB" id="A0A0B3XK18"/>
<accession>A0A0B3XK18</accession>
<dbReference type="CDD" id="cd05269">
    <property type="entry name" value="TMR_SDR_a"/>
    <property type="match status" value="1"/>
</dbReference>
<organism evidence="2 3">
    <name type="scientific">Alteromonas marina</name>
    <dbReference type="NCBI Taxonomy" id="203795"/>
    <lineage>
        <taxon>Bacteria</taxon>
        <taxon>Pseudomonadati</taxon>
        <taxon>Pseudomonadota</taxon>
        <taxon>Gammaproteobacteria</taxon>
        <taxon>Alteromonadales</taxon>
        <taxon>Alteromonadaceae</taxon>
        <taxon>Alteromonas/Salinimonas group</taxon>
        <taxon>Alteromonas</taxon>
    </lineage>
</organism>
<dbReference type="Pfam" id="PF05368">
    <property type="entry name" value="NmrA"/>
    <property type="match status" value="1"/>
</dbReference>
<dbReference type="PANTHER" id="PTHR47129">
    <property type="entry name" value="QUINONE OXIDOREDUCTASE 2"/>
    <property type="match status" value="1"/>
</dbReference>
<dbReference type="PANTHER" id="PTHR47129:SF1">
    <property type="entry name" value="NMRA-LIKE DOMAIN-CONTAINING PROTEIN"/>
    <property type="match status" value="1"/>
</dbReference>
<keyword evidence="3" id="KW-1185">Reference proteome</keyword>
<dbReference type="RefSeq" id="WP_039222904.1">
    <property type="nucleotide sequence ID" value="NZ_JWLW01000066.1"/>
</dbReference>
<evidence type="ECO:0000313" key="3">
    <source>
        <dbReference type="Proteomes" id="UP000031197"/>
    </source>
</evidence>
<evidence type="ECO:0000259" key="1">
    <source>
        <dbReference type="Pfam" id="PF05368"/>
    </source>
</evidence>
<comment type="caution">
    <text evidence="2">The sequence shown here is derived from an EMBL/GenBank/DDBJ whole genome shotgun (WGS) entry which is preliminary data.</text>
</comment>
<dbReference type="Gene3D" id="3.90.25.10">
    <property type="entry name" value="UDP-galactose 4-epimerase, domain 1"/>
    <property type="match status" value="1"/>
</dbReference>